<evidence type="ECO:0000313" key="1">
    <source>
        <dbReference type="EMBL" id="KAK7499434.1"/>
    </source>
</evidence>
<keyword evidence="2" id="KW-1185">Reference proteome</keyword>
<organism evidence="1 2">
    <name type="scientific">Batillaria attramentaria</name>
    <dbReference type="NCBI Taxonomy" id="370345"/>
    <lineage>
        <taxon>Eukaryota</taxon>
        <taxon>Metazoa</taxon>
        <taxon>Spiralia</taxon>
        <taxon>Lophotrochozoa</taxon>
        <taxon>Mollusca</taxon>
        <taxon>Gastropoda</taxon>
        <taxon>Caenogastropoda</taxon>
        <taxon>Sorbeoconcha</taxon>
        <taxon>Cerithioidea</taxon>
        <taxon>Batillariidae</taxon>
        <taxon>Batillaria</taxon>
    </lineage>
</organism>
<proteinExistence type="predicted"/>
<evidence type="ECO:0000313" key="2">
    <source>
        <dbReference type="Proteomes" id="UP001519460"/>
    </source>
</evidence>
<protein>
    <submittedName>
        <fullName evidence="1">Uncharacterized protein</fullName>
    </submittedName>
</protein>
<dbReference type="AlphaFoldDB" id="A0ABD0LKF9"/>
<sequence>MTFCHRPTERLTVSKLRSLAQQRTCFGHVGLKNHRTSLCSLLRRDGQFGALPSFVSASLDKQRPVWRKGGAICLVVYPELIASLVKSTRRGRWVLTSAPSPCQANQSLFSGLVSLTDFWSLLGRTESDVDVLNKNVMGTGVWSVDTGD</sequence>
<name>A0ABD0LKF9_9CAEN</name>
<reference evidence="1 2" key="1">
    <citation type="journal article" date="2023" name="Sci. Data">
        <title>Genome assembly of the Korean intertidal mud-creeper Batillaria attramentaria.</title>
        <authorList>
            <person name="Patra A.K."/>
            <person name="Ho P.T."/>
            <person name="Jun S."/>
            <person name="Lee S.J."/>
            <person name="Kim Y."/>
            <person name="Won Y.J."/>
        </authorList>
    </citation>
    <scope>NUCLEOTIDE SEQUENCE [LARGE SCALE GENOMIC DNA]</scope>
    <source>
        <strain evidence="1">Wonlab-2016</strain>
    </source>
</reference>
<gene>
    <name evidence="1" type="ORF">BaRGS_00009409</name>
</gene>
<comment type="caution">
    <text evidence="1">The sequence shown here is derived from an EMBL/GenBank/DDBJ whole genome shotgun (WGS) entry which is preliminary data.</text>
</comment>
<dbReference type="Proteomes" id="UP001519460">
    <property type="component" value="Unassembled WGS sequence"/>
</dbReference>
<accession>A0ABD0LKF9</accession>
<dbReference type="EMBL" id="JACVVK020000044">
    <property type="protein sequence ID" value="KAK7499434.1"/>
    <property type="molecule type" value="Genomic_DNA"/>
</dbReference>